<dbReference type="AlphaFoldDB" id="A0A2A9FJG0"/>
<comment type="caution">
    <text evidence="1">The sequence shown here is derived from an EMBL/GenBank/DDBJ whole genome shotgun (WGS) entry which is preliminary data.</text>
</comment>
<evidence type="ECO:0000313" key="1">
    <source>
        <dbReference type="EMBL" id="PFG51073.1"/>
    </source>
</evidence>
<reference evidence="1 2" key="1">
    <citation type="submission" date="2017-10" db="EMBL/GenBank/DDBJ databases">
        <title>Sequencing the genomes of 1000 actinobacteria strains.</title>
        <authorList>
            <person name="Klenk H.-P."/>
        </authorList>
    </citation>
    <scope>NUCLEOTIDE SEQUENCE [LARGE SCALE GENOMIC DNA]</scope>
    <source>
        <strain evidence="1 2">DSM 46092</strain>
    </source>
</reference>
<accession>A0A2A9FJG0</accession>
<evidence type="ECO:0000313" key="2">
    <source>
        <dbReference type="Proteomes" id="UP000243542"/>
    </source>
</evidence>
<gene>
    <name evidence="1" type="ORF">ATK36_6346</name>
</gene>
<proteinExistence type="predicted"/>
<sequence length="57" mass="6189">MSDERGLLHVTAECSLWSGRITAVCGVSAEAGGYEVFHVFGFGPRCPDCRRLSDRDA</sequence>
<dbReference type="EMBL" id="PDJK01000002">
    <property type="protein sequence ID" value="PFG51073.1"/>
    <property type="molecule type" value="Genomic_DNA"/>
</dbReference>
<dbReference type="Proteomes" id="UP000243542">
    <property type="component" value="Unassembled WGS sequence"/>
</dbReference>
<keyword evidence="2" id="KW-1185">Reference proteome</keyword>
<organism evidence="1 2">
    <name type="scientific">Amycolatopsis sulphurea</name>
    <dbReference type="NCBI Taxonomy" id="76022"/>
    <lineage>
        <taxon>Bacteria</taxon>
        <taxon>Bacillati</taxon>
        <taxon>Actinomycetota</taxon>
        <taxon>Actinomycetes</taxon>
        <taxon>Pseudonocardiales</taxon>
        <taxon>Pseudonocardiaceae</taxon>
        <taxon>Amycolatopsis</taxon>
    </lineage>
</organism>
<protein>
    <submittedName>
        <fullName evidence="1">Uncharacterized protein</fullName>
    </submittedName>
</protein>
<name>A0A2A9FJG0_9PSEU</name>